<dbReference type="SUPFAM" id="SSF51182">
    <property type="entry name" value="RmlC-like cupins"/>
    <property type="match status" value="1"/>
</dbReference>
<dbReference type="AlphaFoldDB" id="A0A1G2KZF9"/>
<dbReference type="GO" id="GO:0016051">
    <property type="term" value="P:carbohydrate biosynthetic process"/>
    <property type="evidence" value="ECO:0007669"/>
    <property type="project" value="InterPro"/>
</dbReference>
<organism evidence="3 4">
    <name type="scientific">Candidatus Sungbacteria bacterium RIFCSPHIGHO2_02_FULL_52_23</name>
    <dbReference type="NCBI Taxonomy" id="1802274"/>
    <lineage>
        <taxon>Bacteria</taxon>
        <taxon>Candidatus Sungiibacteriota</taxon>
    </lineage>
</organism>
<feature type="domain" description="PseI/NeuA/B-like" evidence="1">
    <location>
        <begin position="39"/>
        <end position="267"/>
    </location>
</feature>
<evidence type="ECO:0000259" key="1">
    <source>
        <dbReference type="Pfam" id="PF03102"/>
    </source>
</evidence>
<dbReference type="SUPFAM" id="SSF51569">
    <property type="entry name" value="Aldolase"/>
    <property type="match status" value="1"/>
</dbReference>
<dbReference type="GO" id="GO:0047444">
    <property type="term" value="F:N-acylneuraminate-9-phosphate synthase activity"/>
    <property type="evidence" value="ECO:0007669"/>
    <property type="project" value="TreeGrafter"/>
</dbReference>
<dbReference type="PANTHER" id="PTHR42966:SF1">
    <property type="entry name" value="SIALIC ACID SYNTHASE"/>
    <property type="match status" value="1"/>
</dbReference>
<dbReference type="STRING" id="1802274.A3J58_01770"/>
<dbReference type="InterPro" id="IPR013132">
    <property type="entry name" value="PseI/NeuA/B-like_N"/>
</dbReference>
<dbReference type="InterPro" id="IPR011051">
    <property type="entry name" value="RmlC_Cupin_sf"/>
</dbReference>
<accession>A0A1G2KZF9</accession>
<comment type="caution">
    <text evidence="3">The sequence shown here is derived from an EMBL/GenBank/DDBJ whole genome shotgun (WGS) entry which is preliminary data.</text>
</comment>
<sequence>MSFEKNNLFDFNRLFIFEMANNHQGLREHGFKIINAMADIAQKRGVRAAMKLQFRDLDTFIHPSHRDSKENKHIPRFMQTRLSEEEFSALVAETKRRGLISICTPFDEPSVDKIERLGIEVIKIGSCSAHDWPLLERVAETGKPVICSTGGLSIKDIDKIVSFFEKRAVHFVMMHCVAQYPTANGKLHLNQIETMRKRYPGVTIGFSTHEEPGNLNAVRVAYAKGARIFEKHVGVVTDDITLNKYSATPEQVDAWIGAFLEAEESCGGEGERVIEQKEKDDLRSLMRGVYAREEIARGTPIRREDVFFAMPLGDAQLISGRFQDGLVADRDYLPNEAISSSLRSEKPSRKEIVYHSIHAVKGMLNEARIPVGHDFSVELSHHYGIDRFDEIGCTIVECFNREYAKKLIIQLPGQWNPEHFHKRKDETFHVLSGSMEAVINGKRKTLEAGDTLWVPRGVVHGFGTKDGVIFEEISTTSHSDDSFYADKKIATMPRDERKTKLLNWGQHQLEEIVEEDLGEGL</sequence>
<reference evidence="3 4" key="1">
    <citation type="journal article" date="2016" name="Nat. Commun.">
        <title>Thousands of microbial genomes shed light on interconnected biogeochemical processes in an aquifer system.</title>
        <authorList>
            <person name="Anantharaman K."/>
            <person name="Brown C.T."/>
            <person name="Hug L.A."/>
            <person name="Sharon I."/>
            <person name="Castelle C.J."/>
            <person name="Probst A.J."/>
            <person name="Thomas B.C."/>
            <person name="Singh A."/>
            <person name="Wilkins M.J."/>
            <person name="Karaoz U."/>
            <person name="Brodie E.L."/>
            <person name="Williams K.H."/>
            <person name="Hubbard S.S."/>
            <person name="Banfield J.F."/>
        </authorList>
    </citation>
    <scope>NUCLEOTIDE SEQUENCE [LARGE SCALE GENOMIC DNA]</scope>
</reference>
<feature type="domain" description="Cupin type-2" evidence="2">
    <location>
        <begin position="412"/>
        <end position="463"/>
    </location>
</feature>
<proteinExistence type="predicted"/>
<dbReference type="Pfam" id="PF03102">
    <property type="entry name" value="NeuB"/>
    <property type="match status" value="1"/>
</dbReference>
<name>A0A1G2KZF9_9BACT</name>
<evidence type="ECO:0000259" key="2">
    <source>
        <dbReference type="Pfam" id="PF07883"/>
    </source>
</evidence>
<dbReference type="EMBL" id="MHQM01000019">
    <property type="protein sequence ID" value="OHA03819.1"/>
    <property type="molecule type" value="Genomic_DNA"/>
</dbReference>
<evidence type="ECO:0000313" key="4">
    <source>
        <dbReference type="Proteomes" id="UP000178510"/>
    </source>
</evidence>
<dbReference type="InterPro" id="IPR014710">
    <property type="entry name" value="RmlC-like_jellyroll"/>
</dbReference>
<dbReference type="Pfam" id="PF07883">
    <property type="entry name" value="Cupin_2"/>
    <property type="match status" value="1"/>
</dbReference>
<dbReference type="Gene3D" id="2.60.120.10">
    <property type="entry name" value="Jelly Rolls"/>
    <property type="match status" value="1"/>
</dbReference>
<gene>
    <name evidence="3" type="ORF">A3J58_01770</name>
</gene>
<dbReference type="Gene3D" id="3.90.1210.10">
    <property type="entry name" value="Antifreeze-like/N-acetylneuraminic acid synthase C-terminal domain"/>
    <property type="match status" value="1"/>
</dbReference>
<dbReference type="InterPro" id="IPR013785">
    <property type="entry name" value="Aldolase_TIM"/>
</dbReference>
<evidence type="ECO:0008006" key="5">
    <source>
        <dbReference type="Google" id="ProtNLM"/>
    </source>
</evidence>
<protein>
    <recommendedName>
        <fullName evidence="5">Sialic acid synthase</fullName>
    </recommendedName>
</protein>
<dbReference type="Gene3D" id="3.20.20.70">
    <property type="entry name" value="Aldolase class I"/>
    <property type="match status" value="1"/>
</dbReference>
<evidence type="ECO:0000313" key="3">
    <source>
        <dbReference type="EMBL" id="OHA03819.1"/>
    </source>
</evidence>
<dbReference type="InterPro" id="IPR051690">
    <property type="entry name" value="PseI-like"/>
</dbReference>
<dbReference type="PANTHER" id="PTHR42966">
    <property type="entry name" value="N-ACETYLNEURAMINATE SYNTHASE"/>
    <property type="match status" value="1"/>
</dbReference>
<dbReference type="InterPro" id="IPR013096">
    <property type="entry name" value="Cupin_2"/>
</dbReference>
<dbReference type="Proteomes" id="UP000178510">
    <property type="component" value="Unassembled WGS sequence"/>
</dbReference>